<dbReference type="Proteomes" id="UP000078541">
    <property type="component" value="Unassembled WGS sequence"/>
</dbReference>
<dbReference type="GO" id="GO:0005085">
    <property type="term" value="F:guanyl-nucleotide exchange factor activity"/>
    <property type="evidence" value="ECO:0007669"/>
    <property type="project" value="InterPro"/>
</dbReference>
<dbReference type="PROSITE" id="PS50010">
    <property type="entry name" value="DH_2"/>
    <property type="match status" value="1"/>
</dbReference>
<evidence type="ECO:0000256" key="1">
    <source>
        <dbReference type="SAM" id="Coils"/>
    </source>
</evidence>
<evidence type="ECO:0000313" key="3">
    <source>
        <dbReference type="EMBL" id="KYN42713.1"/>
    </source>
</evidence>
<sequence length="476" mass="54050">MIPNWSCSQRKHITIICCQDICTKGQLTPPSGNNDGSFSISFNKLLLQKEELEQKHLHLLQIVESEKTAKWQYTQQCEELASEIKKLRAEKYEKMFAWNHFLYDITDFATYGNKRHNLVFQMVEAEEEYTEQMEILVSCFLRPFKMAASSKKPPCSHEDVNSIFLNSETVLFLHQIFLKGLTSRMESWPTLVLGDLFDMLLPMLSIYQEYVRNHHYSLQVLTECKQSSPFVALLNRLENKTACHGRSLETFLTYPMHQIPRYIITLHELLAHTPYDHVERKSLQNARQQLEDLSRQMHDEVSETENLRKNLAVERMIVEGCDILLDVNQVFVRQGSLIQLVDKPRGARSRLSATFGGKAASDREAVRQCFLFSNHLLLTTRQSDDDGRLNLVAQIGKIPLSDAVLIEDPSDQGAIDDDGLSVCSMSSGISESSGSGSGSGTSQLQNRDFKIILDIKSGGPQVIVHLVAPTMQVSLH</sequence>
<dbReference type="InterPro" id="IPR035899">
    <property type="entry name" value="DBL_dom_sf"/>
</dbReference>
<dbReference type="EMBL" id="KQ981319">
    <property type="protein sequence ID" value="KYN42713.1"/>
    <property type="molecule type" value="Genomic_DNA"/>
</dbReference>
<dbReference type="SUPFAM" id="SSF50729">
    <property type="entry name" value="PH domain-like"/>
    <property type="match status" value="1"/>
</dbReference>
<feature type="coiled-coil region" evidence="1">
    <location>
        <begin position="280"/>
        <end position="310"/>
    </location>
</feature>
<accession>A0A151JZV5</accession>
<keyword evidence="1" id="KW-0175">Coiled coil</keyword>
<dbReference type="PANTHER" id="PTHR12673:SF159">
    <property type="entry name" value="LD03170P"/>
    <property type="match status" value="1"/>
</dbReference>
<organism evidence="3 4">
    <name type="scientific">Trachymyrmex septentrionalis</name>
    <dbReference type="NCBI Taxonomy" id="34720"/>
    <lineage>
        <taxon>Eukaryota</taxon>
        <taxon>Metazoa</taxon>
        <taxon>Ecdysozoa</taxon>
        <taxon>Arthropoda</taxon>
        <taxon>Hexapoda</taxon>
        <taxon>Insecta</taxon>
        <taxon>Pterygota</taxon>
        <taxon>Neoptera</taxon>
        <taxon>Endopterygota</taxon>
        <taxon>Hymenoptera</taxon>
        <taxon>Apocrita</taxon>
        <taxon>Aculeata</taxon>
        <taxon>Formicoidea</taxon>
        <taxon>Formicidae</taxon>
        <taxon>Myrmicinae</taxon>
        <taxon>Trachymyrmex</taxon>
    </lineage>
</organism>
<dbReference type="Gene3D" id="2.30.29.30">
    <property type="entry name" value="Pleckstrin-homology domain (PH domain)/Phosphotyrosine-binding domain (PTB)"/>
    <property type="match status" value="1"/>
</dbReference>
<proteinExistence type="predicted"/>
<dbReference type="GO" id="GO:0005737">
    <property type="term" value="C:cytoplasm"/>
    <property type="evidence" value="ECO:0007669"/>
    <property type="project" value="TreeGrafter"/>
</dbReference>
<dbReference type="InterPro" id="IPR000219">
    <property type="entry name" value="DH_dom"/>
</dbReference>
<feature type="domain" description="DH" evidence="2">
    <location>
        <begin position="114"/>
        <end position="300"/>
    </location>
</feature>
<dbReference type="InterPro" id="IPR051092">
    <property type="entry name" value="FYVE_RhoGEF_PH"/>
</dbReference>
<keyword evidence="4" id="KW-1185">Reference proteome</keyword>
<dbReference type="Gene3D" id="1.20.900.10">
    <property type="entry name" value="Dbl homology (DH) domain"/>
    <property type="match status" value="1"/>
</dbReference>
<reference evidence="3 4" key="1">
    <citation type="submission" date="2016-03" db="EMBL/GenBank/DDBJ databases">
        <title>Trachymyrmex septentrionalis WGS genome.</title>
        <authorList>
            <person name="Nygaard S."/>
            <person name="Hu H."/>
            <person name="Boomsma J."/>
            <person name="Zhang G."/>
        </authorList>
    </citation>
    <scope>NUCLEOTIDE SEQUENCE [LARGE SCALE GENOMIC DNA]</scope>
    <source>
        <strain evidence="3">Tsep2-gDNA-1</strain>
        <tissue evidence="3">Whole body</tissue>
    </source>
</reference>
<dbReference type="InterPro" id="IPR011993">
    <property type="entry name" value="PH-like_dom_sf"/>
</dbReference>
<name>A0A151JZV5_9HYME</name>
<dbReference type="Pfam" id="PF00621">
    <property type="entry name" value="RhoGEF"/>
    <property type="match status" value="1"/>
</dbReference>
<dbReference type="AlphaFoldDB" id="A0A151JZV5"/>
<dbReference type="SMART" id="SM00325">
    <property type="entry name" value="RhoGEF"/>
    <property type="match status" value="1"/>
</dbReference>
<evidence type="ECO:0000313" key="4">
    <source>
        <dbReference type="Proteomes" id="UP000078541"/>
    </source>
</evidence>
<evidence type="ECO:0000259" key="2">
    <source>
        <dbReference type="PROSITE" id="PS50010"/>
    </source>
</evidence>
<dbReference type="PANTHER" id="PTHR12673">
    <property type="entry name" value="FACIOGENITAL DYSPLASIA PROTEIN"/>
    <property type="match status" value="1"/>
</dbReference>
<dbReference type="STRING" id="34720.A0A151JZV5"/>
<dbReference type="CDD" id="cd00160">
    <property type="entry name" value="RhoGEF"/>
    <property type="match status" value="1"/>
</dbReference>
<gene>
    <name evidence="3" type="ORF">ALC56_02842</name>
</gene>
<dbReference type="SUPFAM" id="SSF48065">
    <property type="entry name" value="DBL homology domain (DH-domain)"/>
    <property type="match status" value="1"/>
</dbReference>
<protein>
    <submittedName>
        <fullName evidence="3">Ras-specific guanine nucleotide-releasing factor 2</fullName>
    </submittedName>
</protein>